<keyword evidence="2" id="KW-1185">Reference proteome</keyword>
<dbReference type="EMBL" id="CM045763">
    <property type="protein sequence ID" value="KAI8024304.1"/>
    <property type="molecule type" value="Genomic_DNA"/>
</dbReference>
<reference evidence="1 2" key="1">
    <citation type="journal article" date="2022" name="Plant J.">
        <title>Chromosome-level genome of Camellia lanceoleosa provides a valuable resource for understanding genome evolution and self-incompatibility.</title>
        <authorList>
            <person name="Gong W."/>
            <person name="Xiao S."/>
            <person name="Wang L."/>
            <person name="Liao Z."/>
            <person name="Chang Y."/>
            <person name="Mo W."/>
            <person name="Hu G."/>
            <person name="Li W."/>
            <person name="Zhao G."/>
            <person name="Zhu H."/>
            <person name="Hu X."/>
            <person name="Ji K."/>
            <person name="Xiang X."/>
            <person name="Song Q."/>
            <person name="Yuan D."/>
            <person name="Jin S."/>
            <person name="Zhang L."/>
        </authorList>
    </citation>
    <scope>NUCLEOTIDE SEQUENCE [LARGE SCALE GENOMIC DNA]</scope>
    <source>
        <strain evidence="1">SQ_2022a</strain>
    </source>
</reference>
<evidence type="ECO:0000313" key="1">
    <source>
        <dbReference type="EMBL" id="KAI8024304.1"/>
    </source>
</evidence>
<accession>A0ACC0IGA9</accession>
<organism evidence="1 2">
    <name type="scientific">Camellia lanceoleosa</name>
    <dbReference type="NCBI Taxonomy" id="1840588"/>
    <lineage>
        <taxon>Eukaryota</taxon>
        <taxon>Viridiplantae</taxon>
        <taxon>Streptophyta</taxon>
        <taxon>Embryophyta</taxon>
        <taxon>Tracheophyta</taxon>
        <taxon>Spermatophyta</taxon>
        <taxon>Magnoliopsida</taxon>
        <taxon>eudicotyledons</taxon>
        <taxon>Gunneridae</taxon>
        <taxon>Pentapetalae</taxon>
        <taxon>asterids</taxon>
        <taxon>Ericales</taxon>
        <taxon>Theaceae</taxon>
        <taxon>Camellia</taxon>
    </lineage>
</organism>
<gene>
    <name evidence="1" type="ORF">LOK49_LG03G03368</name>
</gene>
<protein>
    <submittedName>
        <fullName evidence="1">Uncharacterized protein</fullName>
    </submittedName>
</protein>
<sequence length="114" mass="12935">MYKKMLGFWASHRNSEIRAVLASEWENDTELDIQNNRITRGTGHLTLFITDVYLIDLTMFGDELLCQIQVVEDGDYDLAQVLTGNEKTLVHMHLHIVIGDAIVALNTTFQLGLT</sequence>
<name>A0ACC0IGA9_9ERIC</name>
<proteinExistence type="predicted"/>
<evidence type="ECO:0000313" key="2">
    <source>
        <dbReference type="Proteomes" id="UP001060215"/>
    </source>
</evidence>
<comment type="caution">
    <text evidence="1">The sequence shown here is derived from an EMBL/GenBank/DDBJ whole genome shotgun (WGS) entry which is preliminary data.</text>
</comment>
<dbReference type="Proteomes" id="UP001060215">
    <property type="component" value="Chromosome 6"/>
</dbReference>